<proteinExistence type="inferred from homology"/>
<feature type="domain" description="Trehalose synthase N-terminal" evidence="8">
    <location>
        <begin position="59"/>
        <end position="205"/>
    </location>
</feature>
<evidence type="ECO:0000259" key="8">
    <source>
        <dbReference type="Pfam" id="PF21269"/>
    </source>
</evidence>
<evidence type="ECO:0000256" key="2">
    <source>
        <dbReference type="ARBA" id="ARBA00011738"/>
    </source>
</evidence>
<evidence type="ECO:0000256" key="5">
    <source>
        <dbReference type="ARBA" id="ARBA00022679"/>
    </source>
</evidence>
<dbReference type="PANTHER" id="PTHR47779">
    <property type="entry name" value="SYNTHASE (CCG-9), PUTATIVE (AFU_ORTHOLOGUE AFUA_3G12100)-RELATED"/>
    <property type="match status" value="1"/>
</dbReference>
<evidence type="ECO:0000313" key="9">
    <source>
        <dbReference type="EMBL" id="QNO54810.1"/>
    </source>
</evidence>
<dbReference type="InterPro" id="IPR052078">
    <property type="entry name" value="Trehalose_Metab_GTase"/>
</dbReference>
<dbReference type="Pfam" id="PF00534">
    <property type="entry name" value="Glycos_transf_1"/>
    <property type="match status" value="1"/>
</dbReference>
<evidence type="ECO:0000259" key="7">
    <source>
        <dbReference type="Pfam" id="PF00534"/>
    </source>
</evidence>
<dbReference type="GO" id="GO:0006006">
    <property type="term" value="P:glucose metabolic process"/>
    <property type="evidence" value="ECO:0007669"/>
    <property type="project" value="UniProtKB-KW"/>
</dbReference>
<evidence type="ECO:0000256" key="4">
    <source>
        <dbReference type="ARBA" id="ARBA00022676"/>
    </source>
</evidence>
<dbReference type="InterPro" id="IPR001296">
    <property type="entry name" value="Glyco_trans_1"/>
</dbReference>
<evidence type="ECO:0000256" key="1">
    <source>
        <dbReference type="ARBA" id="ARBA00009481"/>
    </source>
</evidence>
<evidence type="ECO:0000256" key="3">
    <source>
        <dbReference type="ARBA" id="ARBA00022526"/>
    </source>
</evidence>
<dbReference type="EC" id="2.4.1.245" evidence="9"/>
<organism evidence="9">
    <name type="scientific">Candidatus Methanophaga sp. ANME-1 ERB7</name>
    <dbReference type="NCBI Taxonomy" id="2759913"/>
    <lineage>
        <taxon>Archaea</taxon>
        <taxon>Methanobacteriati</taxon>
        <taxon>Methanobacteriota</taxon>
        <taxon>Stenosarchaea group</taxon>
        <taxon>Methanomicrobia</taxon>
        <taxon>Candidatus Methanophagales</taxon>
        <taxon>Candidatus Methanophagaceae</taxon>
        <taxon>Candidatus Methanophaga</taxon>
    </lineage>
</organism>
<accession>A0A7G9Z3H6</accession>
<protein>
    <submittedName>
        <fullName evidence="9">Trehalose synthase</fullName>
        <ecNumber evidence="9">2.4.1.245</ecNumber>
    </submittedName>
</protein>
<sequence length="452" mass="52104">MEREKFIPMEDGTLYSKRKGFTPLHVPPLKEYAKIVGEEPIKKLEEVSERLSGMKMLELSSTPLGGGVAEMLHSSVPFLNSIGIDDEWKVIKGSKEFFEVTKTMHHLLQGKKGKLTAEDEKIYFSAIKENVALDIIDYEPDVVFVHDPQPLALARELKRGDVRWIWRCHIDIDEVALRRNPRLWDFITYWAEAFDAAIFTAAYFVISQWPLPKFIIPPFIDPLSEKNREMSEDEIQKELEKEDIDTEKPILSQISRFDHWKNPEGVVSIYKKVKEKEECQLILAGGFASDDPEGERVYKELKETTRDDKNIHILCECPDSCINAIQRASSVILQNSRKEGFGLTVTEAMWKGKPVVARPAGGIALQIRDGHTGFLVNGEEEAVKRILHLLRNPEKRDVVGKRARRYVKEHFLLPVRIIDYLLAVDFINKVKEIPEESIISFHPWFKISKRVW</sequence>
<reference evidence="9" key="1">
    <citation type="submission" date="2020-06" db="EMBL/GenBank/DDBJ databases">
        <title>Unique genomic features of the anaerobic methanotrophic archaea.</title>
        <authorList>
            <person name="Chadwick G.L."/>
            <person name="Skennerton C.T."/>
            <person name="Laso-Perez R."/>
            <person name="Leu A.O."/>
            <person name="Speth D.R."/>
            <person name="Yu H."/>
            <person name="Morgan-Lang C."/>
            <person name="Hatzenpichler R."/>
            <person name="Goudeau D."/>
            <person name="Malmstrom R."/>
            <person name="Brazelton W.J."/>
            <person name="Woyke T."/>
            <person name="Hallam S.J."/>
            <person name="Tyson G.W."/>
            <person name="Wegener G."/>
            <person name="Boetius A."/>
            <person name="Orphan V."/>
        </authorList>
    </citation>
    <scope>NUCLEOTIDE SEQUENCE</scope>
</reference>
<feature type="domain" description="Glycosyl transferase family 1" evidence="7">
    <location>
        <begin position="236"/>
        <end position="405"/>
    </location>
</feature>
<dbReference type="Pfam" id="PF21269">
    <property type="entry name" value="TreT_GT1"/>
    <property type="match status" value="1"/>
</dbReference>
<gene>
    <name evidence="9" type="primary">treT</name>
    <name evidence="9" type="ORF">ENONAMDD_00001</name>
</gene>
<dbReference type="CDD" id="cd03792">
    <property type="entry name" value="GT4_trehalose_phosphorylase"/>
    <property type="match status" value="1"/>
</dbReference>
<keyword evidence="5 9" id="KW-0808">Transferase</keyword>
<dbReference type="InterPro" id="IPR049438">
    <property type="entry name" value="TreT_GT1"/>
</dbReference>
<keyword evidence="3" id="KW-0313">Glucose metabolism</keyword>
<dbReference type="PANTHER" id="PTHR47779:SF1">
    <property type="entry name" value="SYNTHASE (CCG-9), PUTATIVE (AFU_ORTHOLOGUE AFUA_3G12100)-RELATED"/>
    <property type="match status" value="1"/>
</dbReference>
<dbReference type="SUPFAM" id="SSF53756">
    <property type="entry name" value="UDP-Glycosyltransferase/glycogen phosphorylase"/>
    <property type="match status" value="1"/>
</dbReference>
<keyword evidence="6" id="KW-0119">Carbohydrate metabolism</keyword>
<dbReference type="AlphaFoldDB" id="A0A7G9Z3H6"/>
<evidence type="ECO:0000256" key="6">
    <source>
        <dbReference type="ARBA" id="ARBA00023277"/>
    </source>
</evidence>
<name>A0A7G9Z3H6_9EURY</name>
<comment type="similarity">
    <text evidence="1">Belongs to the glycosyltransferase group 1 family. Glycosyltransferase 4 subfamily.</text>
</comment>
<dbReference type="Gene3D" id="3.40.50.2000">
    <property type="entry name" value="Glycogen Phosphorylase B"/>
    <property type="match status" value="2"/>
</dbReference>
<dbReference type="EMBL" id="MT631594">
    <property type="protein sequence ID" value="QNO54810.1"/>
    <property type="molecule type" value="Genomic_DNA"/>
</dbReference>
<comment type="subunit">
    <text evidence="2">Homodimer.</text>
</comment>
<dbReference type="GO" id="GO:0102986">
    <property type="term" value="F:trehalose synthase activity"/>
    <property type="evidence" value="ECO:0007669"/>
    <property type="project" value="UniProtKB-EC"/>
</dbReference>
<keyword evidence="4 9" id="KW-0328">Glycosyltransferase</keyword>